<dbReference type="Gene3D" id="2.30.29.30">
    <property type="entry name" value="Pleckstrin-homology domain (PH domain)/Phosphotyrosine-binding domain (PTB)"/>
    <property type="match status" value="1"/>
</dbReference>
<dbReference type="InterPro" id="IPR039483">
    <property type="entry name" value="Meu6_PH_dom"/>
</dbReference>
<feature type="compositionally biased region" description="Basic and acidic residues" evidence="1">
    <location>
        <begin position="1"/>
        <end position="12"/>
    </location>
</feature>
<feature type="compositionally biased region" description="Low complexity" evidence="1">
    <location>
        <begin position="398"/>
        <end position="419"/>
    </location>
</feature>
<feature type="domain" description="Meiotic expression up-regulated protein 6 PH" evidence="2">
    <location>
        <begin position="97"/>
        <end position="202"/>
    </location>
</feature>
<accession>A0A135T871</accession>
<evidence type="ECO:0000259" key="2">
    <source>
        <dbReference type="Pfam" id="PF15406"/>
    </source>
</evidence>
<keyword evidence="4" id="KW-1185">Reference proteome</keyword>
<dbReference type="InterPro" id="IPR011993">
    <property type="entry name" value="PH-like_dom_sf"/>
</dbReference>
<evidence type="ECO:0000313" key="4">
    <source>
        <dbReference type="Proteomes" id="UP000070054"/>
    </source>
</evidence>
<feature type="compositionally biased region" description="Basic and acidic residues" evidence="1">
    <location>
        <begin position="546"/>
        <end position="555"/>
    </location>
</feature>
<dbReference type="PANTHER" id="PTHR42073:SF1">
    <property type="entry name" value="MEIOTIC EXPRESSION UP-REGULATED PROTEIN 6"/>
    <property type="match status" value="1"/>
</dbReference>
<dbReference type="Proteomes" id="UP000070054">
    <property type="component" value="Unassembled WGS sequence"/>
</dbReference>
<evidence type="ECO:0000256" key="1">
    <source>
        <dbReference type="SAM" id="MobiDB-lite"/>
    </source>
</evidence>
<feature type="compositionally biased region" description="Low complexity" evidence="1">
    <location>
        <begin position="328"/>
        <end position="362"/>
    </location>
</feature>
<feature type="region of interest" description="Disordered" evidence="1">
    <location>
        <begin position="1"/>
        <end position="76"/>
    </location>
</feature>
<sequence>MAEEQKPIEVPKETVPATTTAEAPAAETKPVETTETPAAAHVAAETATETPATTTATETPAEAAATEAAAPVEEAKKEVVPVEEGTLEHKGINFPKNFIYSKEFFWFGSDAVESKNLSSYLKSEKSTETAHHNAAWASHTGKGLLFFGDKTAPQGVINLADASEPAADGANKFHFTAKGHKHTFKAANAEDRDNWISQLKLKVAEAKELASTVTETEAYKTALEAFKPAKKEEKKEEKAVEAPATEAVAATETPAAETAAVPAAEEAVVETPKEEEVKKEEPKRRSASRKRASIFGSLLGKKEESKKEEKEETPVVPAVAETPKEETPAVPAATETPVAEVPAVETPVTPAAETPVAAATETAAEDKPVEAAKEEKKPLPTKRNSIFGVFGKKEKKAAAAAEAETPAPAKETEVTPAAESAPVIPPVEATTPLAVDVANPGTVPVENKEVTPATNGEPRPDLKEKRKSSLPFGFGKRDKSPAKSPAHSDNEEAEKQEKTSAFSKLRATIKGRGKTEKPADKLEKTEEKPEETPAVATETPAAETSKATEEPENKPENVASSTPAPVTAAA</sequence>
<organism evidence="3 4">
    <name type="scientific">Colletotrichum nymphaeae SA-01</name>
    <dbReference type="NCBI Taxonomy" id="1460502"/>
    <lineage>
        <taxon>Eukaryota</taxon>
        <taxon>Fungi</taxon>
        <taxon>Dikarya</taxon>
        <taxon>Ascomycota</taxon>
        <taxon>Pezizomycotina</taxon>
        <taxon>Sordariomycetes</taxon>
        <taxon>Hypocreomycetidae</taxon>
        <taxon>Glomerellales</taxon>
        <taxon>Glomerellaceae</taxon>
        <taxon>Colletotrichum</taxon>
        <taxon>Colletotrichum acutatum species complex</taxon>
    </lineage>
</organism>
<feature type="region of interest" description="Disordered" evidence="1">
    <location>
        <begin position="229"/>
        <end position="570"/>
    </location>
</feature>
<feature type="compositionally biased region" description="Low complexity" evidence="1">
    <location>
        <begin position="241"/>
        <end position="270"/>
    </location>
</feature>
<feature type="compositionally biased region" description="Basic and acidic residues" evidence="1">
    <location>
        <begin position="475"/>
        <end position="498"/>
    </location>
</feature>
<feature type="compositionally biased region" description="Low complexity" evidence="1">
    <location>
        <begin position="532"/>
        <end position="544"/>
    </location>
</feature>
<dbReference type="SUPFAM" id="SSF50729">
    <property type="entry name" value="PH domain-like"/>
    <property type="match status" value="1"/>
</dbReference>
<gene>
    <name evidence="3" type="ORF">CNYM01_07454</name>
</gene>
<feature type="compositionally biased region" description="Basic and acidic residues" evidence="1">
    <location>
        <begin position="513"/>
        <end position="531"/>
    </location>
</feature>
<dbReference type="OrthoDB" id="5593352at2759"/>
<proteinExistence type="predicted"/>
<name>A0A135T871_9PEZI</name>
<feature type="compositionally biased region" description="Low complexity" evidence="1">
    <location>
        <begin position="13"/>
        <end position="72"/>
    </location>
</feature>
<dbReference type="AlphaFoldDB" id="A0A135T871"/>
<feature type="compositionally biased region" description="Basic and acidic residues" evidence="1">
    <location>
        <begin position="271"/>
        <end position="284"/>
    </location>
</feature>
<dbReference type="PANTHER" id="PTHR42073">
    <property type="entry name" value="MEIOTIC EXPRESSION UP-REGULATED PROTEIN 6"/>
    <property type="match status" value="1"/>
</dbReference>
<feature type="compositionally biased region" description="Low complexity" evidence="1">
    <location>
        <begin position="558"/>
        <end position="570"/>
    </location>
</feature>
<feature type="compositionally biased region" description="Basic and acidic residues" evidence="1">
    <location>
        <begin position="364"/>
        <end position="378"/>
    </location>
</feature>
<dbReference type="Pfam" id="PF15406">
    <property type="entry name" value="PH_6"/>
    <property type="match status" value="1"/>
</dbReference>
<evidence type="ECO:0000313" key="3">
    <source>
        <dbReference type="EMBL" id="KXH44362.1"/>
    </source>
</evidence>
<feature type="compositionally biased region" description="Basic and acidic residues" evidence="1">
    <location>
        <begin position="300"/>
        <end position="313"/>
    </location>
</feature>
<protein>
    <submittedName>
        <fullName evidence="3">Immunogenic protein</fullName>
    </submittedName>
</protein>
<dbReference type="EMBL" id="JEMN01001206">
    <property type="protein sequence ID" value="KXH44362.1"/>
    <property type="molecule type" value="Genomic_DNA"/>
</dbReference>
<dbReference type="InterPro" id="IPR039712">
    <property type="entry name" value="Meu6"/>
</dbReference>
<feature type="compositionally biased region" description="Basic and acidic residues" evidence="1">
    <location>
        <begin position="229"/>
        <end position="240"/>
    </location>
</feature>
<comment type="caution">
    <text evidence="3">The sequence shown here is derived from an EMBL/GenBank/DDBJ whole genome shotgun (WGS) entry which is preliminary data.</text>
</comment>
<reference evidence="3 4" key="1">
    <citation type="submission" date="2014-02" db="EMBL/GenBank/DDBJ databases">
        <title>The genome sequence of Colletotrichum nymphaeae SA-01.</title>
        <authorList>
            <person name="Baroncelli R."/>
            <person name="Thon M.R."/>
        </authorList>
    </citation>
    <scope>NUCLEOTIDE SEQUENCE [LARGE SCALE GENOMIC DNA]</scope>
    <source>
        <strain evidence="3 4">SA-01</strain>
    </source>
</reference>